<dbReference type="GO" id="GO:0042973">
    <property type="term" value="F:glucan endo-1,3-beta-D-glucosidase activity"/>
    <property type="evidence" value="ECO:0007669"/>
    <property type="project" value="EnsemblFungi"/>
</dbReference>
<dbReference type="GO" id="GO:0009986">
    <property type="term" value="C:cell surface"/>
    <property type="evidence" value="ECO:0007669"/>
    <property type="project" value="TreeGrafter"/>
</dbReference>
<dbReference type="FunFam" id="3.20.20.80:FF:000105">
    <property type="entry name" value="Glucan 1,3-beta-glucosidase"/>
    <property type="match status" value="1"/>
</dbReference>
<evidence type="ECO:0000256" key="7">
    <source>
        <dbReference type="ARBA" id="ARBA00023180"/>
    </source>
</evidence>
<dbReference type="GO" id="GO:0009277">
    <property type="term" value="C:fungal-type cell wall"/>
    <property type="evidence" value="ECO:0007669"/>
    <property type="project" value="EnsemblFungi"/>
</dbReference>
<keyword evidence="5 14" id="KW-0732">Signal</keyword>
<keyword evidence="9" id="KW-0961">Cell wall biogenesis/degradation</keyword>
<dbReference type="EC" id="3.2.1.58" evidence="11"/>
<keyword evidence="4" id="KW-0964">Secreted</keyword>
<evidence type="ECO:0000256" key="13">
    <source>
        <dbReference type="RuleBase" id="RU004335"/>
    </source>
</evidence>
<comment type="similarity">
    <text evidence="2 13">Belongs to the glycosyl hydrolase 17 family.</text>
</comment>
<evidence type="ECO:0000256" key="6">
    <source>
        <dbReference type="ARBA" id="ARBA00022801"/>
    </source>
</evidence>
<evidence type="ECO:0000256" key="8">
    <source>
        <dbReference type="ARBA" id="ARBA00023295"/>
    </source>
</evidence>
<dbReference type="GO" id="GO:0005975">
    <property type="term" value="P:carbohydrate metabolic process"/>
    <property type="evidence" value="ECO:0007669"/>
    <property type="project" value="InterPro"/>
</dbReference>
<evidence type="ECO:0000256" key="4">
    <source>
        <dbReference type="ARBA" id="ARBA00022525"/>
    </source>
</evidence>
<dbReference type="EMBL" id="CP002501">
    <property type="protein sequence ID" value="AET40390.1"/>
    <property type="molecule type" value="Genomic_DNA"/>
</dbReference>
<accession>I6NE98</accession>
<dbReference type="GO" id="GO:0031505">
    <property type="term" value="P:fungal-type cell wall organization"/>
    <property type="evidence" value="ECO:0007669"/>
    <property type="project" value="EnsemblFungi"/>
</dbReference>
<dbReference type="InterPro" id="IPR017853">
    <property type="entry name" value="GH"/>
</dbReference>
<dbReference type="GO" id="GO:0005576">
    <property type="term" value="C:extracellular region"/>
    <property type="evidence" value="ECO:0007669"/>
    <property type="project" value="EnsemblFungi"/>
</dbReference>
<keyword evidence="16" id="KW-1185">Reference proteome</keyword>
<dbReference type="GeneID" id="11468733"/>
<evidence type="ECO:0000256" key="1">
    <source>
        <dbReference type="ARBA" id="ARBA00004191"/>
    </source>
</evidence>
<comment type="catalytic activity">
    <reaction evidence="10">
        <text>Successive hydrolysis of beta-D-glucose units from the non-reducing ends of (1-&gt;3)-beta-D-glucans, releasing alpha-glucose.</text>
        <dbReference type="EC" id="3.2.1.58"/>
    </reaction>
</comment>
<dbReference type="AlphaFoldDB" id="I6NE98"/>
<dbReference type="PANTHER" id="PTHR16631">
    <property type="entry name" value="GLUCAN 1,3-BETA-GLUCOSIDASE"/>
    <property type="match status" value="1"/>
</dbReference>
<keyword evidence="8" id="KW-0326">Glycosidase</keyword>
<evidence type="ECO:0000256" key="10">
    <source>
        <dbReference type="ARBA" id="ARBA00036824"/>
    </source>
</evidence>
<dbReference type="GO" id="GO:0004338">
    <property type="term" value="F:glucan exo-1,3-beta-glucosidase activity"/>
    <property type="evidence" value="ECO:0007669"/>
    <property type="project" value="UniProtKB-EC"/>
</dbReference>
<evidence type="ECO:0000256" key="2">
    <source>
        <dbReference type="ARBA" id="ARBA00008773"/>
    </source>
</evidence>
<reference evidence="15 16" key="1">
    <citation type="journal article" date="2011" name="G3 (Bethesda)">
        <title>Genome evolution in the Eremothecium clade of the Saccharomyces complex revealed by comparative genomics.</title>
        <authorList>
            <person name="Wendland J."/>
            <person name="Walther A."/>
        </authorList>
    </citation>
    <scope>NUCLEOTIDE SEQUENCE [LARGE SCALE GENOMIC DNA]</scope>
    <source>
        <strain evidence="16">CBS 270.75 / DBVPG 7215 / KCTC 17166 / NRRL Y-17582</strain>
    </source>
</reference>
<evidence type="ECO:0000313" key="15">
    <source>
        <dbReference type="EMBL" id="AET40390.1"/>
    </source>
</evidence>
<dbReference type="SUPFAM" id="SSF51445">
    <property type="entry name" value="(Trans)glycosidases"/>
    <property type="match status" value="1"/>
</dbReference>
<dbReference type="FunCoup" id="I6NE98">
    <property type="interactions" value="420"/>
</dbReference>
<dbReference type="OrthoDB" id="1293114at2759"/>
<keyword evidence="6" id="KW-0378">Hydrolase</keyword>
<dbReference type="Pfam" id="PF00332">
    <property type="entry name" value="Glyco_hydro_17"/>
    <property type="match status" value="1"/>
</dbReference>
<evidence type="ECO:0000313" key="16">
    <source>
        <dbReference type="Proteomes" id="UP000006790"/>
    </source>
</evidence>
<keyword evidence="3" id="KW-0134">Cell wall</keyword>
<proteinExistence type="inferred from homology"/>
<evidence type="ECO:0000256" key="12">
    <source>
        <dbReference type="ARBA" id="ARBA00041761"/>
    </source>
</evidence>
<dbReference type="OMA" id="EGICAMR"/>
<evidence type="ECO:0000256" key="14">
    <source>
        <dbReference type="SAM" id="SignalP"/>
    </source>
</evidence>
<protein>
    <recommendedName>
        <fullName evidence="11">glucan 1,3-beta-glucosidase</fullName>
        <ecNumber evidence="11">3.2.1.58</ecNumber>
    </recommendedName>
    <alternativeName>
        <fullName evidence="12">Exo-1,3-beta-glucanase</fullName>
    </alternativeName>
</protein>
<dbReference type="InParanoid" id="I6NE98"/>
<evidence type="ECO:0000256" key="9">
    <source>
        <dbReference type="ARBA" id="ARBA00023316"/>
    </source>
</evidence>
<sequence>MRLLAAISVGLLGASTAHAVGELAFNLGVKKKDGTCKYLQDYKNDLEALKPYTDTVKFYASSDCNTLQYLAPAADQEGFKLFVGIWPDDDAHFAAEKEALQKYLPEIKSSTVRGFLVGSESLYRDDISASDLAKRIKEVRDLLPSIKDSQGNSYGGKLVGTVDSWNVIVDGATRPVIEEADFVMANAFSYWQGQTMNNASFSFFDDIMQALQSIQTVKGTTDITFYVGETGWATEGSSFQDSVPSLDNAKQFWKEGICAMRAWGVNVIVFEAFDEEWKPITSGMDGVENHWGVWTSDRQLKYKLDCDFD</sequence>
<evidence type="ECO:0000256" key="3">
    <source>
        <dbReference type="ARBA" id="ARBA00022512"/>
    </source>
</evidence>
<dbReference type="RefSeq" id="XP_003647207.1">
    <property type="nucleotide sequence ID" value="XM_003647159.1"/>
</dbReference>
<evidence type="ECO:0000256" key="5">
    <source>
        <dbReference type="ARBA" id="ARBA00022729"/>
    </source>
</evidence>
<dbReference type="STRING" id="931890.I6NE98"/>
<organism evidence="15 16">
    <name type="scientific">Eremothecium cymbalariae (strain CBS 270.75 / DBVPG 7215 / KCTC 17166 / NRRL Y-17582)</name>
    <name type="common">Yeast</name>
    <dbReference type="NCBI Taxonomy" id="931890"/>
    <lineage>
        <taxon>Eukaryota</taxon>
        <taxon>Fungi</taxon>
        <taxon>Dikarya</taxon>
        <taxon>Ascomycota</taxon>
        <taxon>Saccharomycotina</taxon>
        <taxon>Saccharomycetes</taxon>
        <taxon>Saccharomycetales</taxon>
        <taxon>Saccharomycetaceae</taxon>
        <taxon>Eremothecium</taxon>
    </lineage>
</organism>
<dbReference type="InterPro" id="IPR000490">
    <property type="entry name" value="Glyco_hydro_17"/>
</dbReference>
<comment type="subcellular location">
    <subcellularLocation>
        <location evidence="1">Secreted</location>
        <location evidence="1">Cell wall</location>
    </subcellularLocation>
</comment>
<dbReference type="eggNOG" id="ENOG502QQE6">
    <property type="taxonomic scope" value="Eukaryota"/>
</dbReference>
<keyword evidence="7" id="KW-0325">Glycoprotein</keyword>
<feature type="chain" id="PRO_5003705552" description="glucan 1,3-beta-glucosidase" evidence="14">
    <location>
        <begin position="20"/>
        <end position="309"/>
    </location>
</feature>
<evidence type="ECO:0000256" key="11">
    <source>
        <dbReference type="ARBA" id="ARBA00038929"/>
    </source>
</evidence>
<feature type="signal peptide" evidence="14">
    <location>
        <begin position="1"/>
        <end position="19"/>
    </location>
</feature>
<dbReference type="KEGG" id="erc:Ecym_5657"/>
<dbReference type="HOGENOM" id="CLU_028820_2_0_1"/>
<dbReference type="Gene3D" id="3.20.20.80">
    <property type="entry name" value="Glycosidases"/>
    <property type="match status" value="1"/>
</dbReference>
<dbReference type="InterPro" id="IPR050732">
    <property type="entry name" value="Beta-glucan_modifiers"/>
</dbReference>
<dbReference type="PANTHER" id="PTHR16631:SF26">
    <property type="entry name" value="GLUCAN 1,3-BETA-GLUCOSIDASE"/>
    <property type="match status" value="1"/>
</dbReference>
<name>I6NE98_ERECY</name>
<dbReference type="Proteomes" id="UP000006790">
    <property type="component" value="Chromosome 5"/>
</dbReference>
<gene>
    <name evidence="15" type="ordered locus">Ecym_5657</name>
</gene>